<gene>
    <name evidence="1" type="ORF">ABS33_06760</name>
</gene>
<dbReference type="SUPFAM" id="SSF52540">
    <property type="entry name" value="P-loop containing nucleoside triphosphate hydrolases"/>
    <property type="match status" value="1"/>
</dbReference>
<sequence>MDAPLDESNTVRFVQIIERFVEKSQFLVITHNKRTMSSADLLYGVTATEPGVSRMMSIQLTREDEAPLFAQAEA</sequence>
<reference evidence="1 2" key="1">
    <citation type="submission" date="2015-10" db="EMBL/GenBank/DDBJ databases">
        <title>Metagenome-Assembled Genomes uncover a global brackish microbiome.</title>
        <authorList>
            <person name="Hugerth L.W."/>
            <person name="Larsson J."/>
            <person name="Alneberg J."/>
            <person name="Lindh M.V."/>
            <person name="Legrand C."/>
            <person name="Pinhassi J."/>
            <person name="Andersson A.F."/>
        </authorList>
    </citation>
    <scope>NUCLEOTIDE SEQUENCE [LARGE SCALE GENOMIC DNA]</scope>
    <source>
        <strain evidence="1">BACL9 MAG-120924-bin69</strain>
    </source>
</reference>
<comment type="caution">
    <text evidence="1">The sequence shown here is derived from an EMBL/GenBank/DDBJ whole genome shotgun (WGS) entry which is preliminary data.</text>
</comment>
<proteinExistence type="predicted"/>
<dbReference type="InterPro" id="IPR027417">
    <property type="entry name" value="P-loop_NTPase"/>
</dbReference>
<dbReference type="EMBL" id="LIDN01000276">
    <property type="protein sequence ID" value="KRP32327.1"/>
    <property type="molecule type" value="Genomic_DNA"/>
</dbReference>
<evidence type="ECO:0000313" key="2">
    <source>
        <dbReference type="Proteomes" id="UP000051220"/>
    </source>
</evidence>
<dbReference type="AlphaFoldDB" id="A0A0R2X8T4"/>
<dbReference type="Gene3D" id="3.40.50.300">
    <property type="entry name" value="P-loop containing nucleotide triphosphate hydrolases"/>
    <property type="match status" value="1"/>
</dbReference>
<dbReference type="Proteomes" id="UP000051220">
    <property type="component" value="Unassembled WGS sequence"/>
</dbReference>
<name>A0A0R2X8T4_9BACT</name>
<organism evidence="1 2">
    <name type="scientific">Verrucomicrobia subdivision 6 bacterium BACL9 MAG-120924-bin69</name>
    <dbReference type="NCBI Taxonomy" id="1655635"/>
    <lineage>
        <taxon>Bacteria</taxon>
        <taxon>Pseudomonadati</taxon>
        <taxon>Verrucomicrobiota</taxon>
        <taxon>Verrucomicrobiia</taxon>
        <taxon>Verrucomicrobiales</taxon>
        <taxon>Verrucomicrobia subdivision 6</taxon>
    </lineage>
</organism>
<evidence type="ECO:0000313" key="1">
    <source>
        <dbReference type="EMBL" id="KRP32327.1"/>
    </source>
</evidence>
<evidence type="ECO:0008006" key="3">
    <source>
        <dbReference type="Google" id="ProtNLM"/>
    </source>
</evidence>
<protein>
    <recommendedName>
        <fullName evidence="3">RecF/RecN/SMC N-terminal domain-containing protein</fullName>
    </recommendedName>
</protein>
<accession>A0A0R2X8T4</accession>